<protein>
    <submittedName>
        <fullName evidence="1">Uncharacterized protein</fullName>
    </submittedName>
</protein>
<name>A0A918B9D6_9ACTN</name>
<dbReference type="EMBL" id="BMQK01000002">
    <property type="protein sequence ID" value="GGQ47438.1"/>
    <property type="molecule type" value="Genomic_DNA"/>
</dbReference>
<accession>A0A918B9D6</accession>
<comment type="caution">
    <text evidence="1">The sequence shown here is derived from an EMBL/GenBank/DDBJ whole genome shotgun (WGS) entry which is preliminary data.</text>
</comment>
<reference evidence="1" key="2">
    <citation type="submission" date="2020-09" db="EMBL/GenBank/DDBJ databases">
        <authorList>
            <person name="Sun Q."/>
            <person name="Ohkuma M."/>
        </authorList>
    </citation>
    <scope>NUCLEOTIDE SEQUENCE</scope>
    <source>
        <strain evidence="1">JCM 3131</strain>
    </source>
</reference>
<sequence>MVPSGEMCEGCRRFGGGGAAALRGAEGACDAGVRARSPWGLAGTADVRRGFVHAGRPDNINVWHGVTGDKALRAK</sequence>
<keyword evidence="2" id="KW-1185">Reference proteome</keyword>
<evidence type="ECO:0000313" key="1">
    <source>
        <dbReference type="EMBL" id="GGQ47438.1"/>
    </source>
</evidence>
<dbReference type="Proteomes" id="UP000620156">
    <property type="component" value="Unassembled WGS sequence"/>
</dbReference>
<organism evidence="1 2">
    <name type="scientific">Streptomyces ruber</name>
    <dbReference type="NCBI Taxonomy" id="83378"/>
    <lineage>
        <taxon>Bacteria</taxon>
        <taxon>Bacillati</taxon>
        <taxon>Actinomycetota</taxon>
        <taxon>Actinomycetes</taxon>
        <taxon>Kitasatosporales</taxon>
        <taxon>Streptomycetaceae</taxon>
        <taxon>Streptomyces</taxon>
    </lineage>
</organism>
<reference evidence="1" key="1">
    <citation type="journal article" date="2014" name="Int. J. Syst. Evol. Microbiol.">
        <title>Complete genome sequence of Corynebacterium casei LMG S-19264T (=DSM 44701T), isolated from a smear-ripened cheese.</title>
        <authorList>
            <consortium name="US DOE Joint Genome Institute (JGI-PGF)"/>
            <person name="Walter F."/>
            <person name="Albersmeier A."/>
            <person name="Kalinowski J."/>
            <person name="Ruckert C."/>
        </authorList>
    </citation>
    <scope>NUCLEOTIDE SEQUENCE</scope>
    <source>
        <strain evidence="1">JCM 3131</strain>
    </source>
</reference>
<evidence type="ECO:0000313" key="2">
    <source>
        <dbReference type="Proteomes" id="UP000620156"/>
    </source>
</evidence>
<dbReference type="AlphaFoldDB" id="A0A918B9D6"/>
<gene>
    <name evidence="1" type="ORF">GCM10010145_15560</name>
</gene>
<proteinExistence type="predicted"/>